<dbReference type="PROSITE" id="PS50011">
    <property type="entry name" value="PROTEIN_KINASE_DOM"/>
    <property type="match status" value="1"/>
</dbReference>
<dbReference type="Gene3D" id="3.30.200.20">
    <property type="entry name" value="Phosphorylase Kinase, domain 1"/>
    <property type="match status" value="1"/>
</dbReference>
<keyword evidence="6 7" id="KW-0067">ATP-binding</keyword>
<keyword evidence="9" id="KW-0812">Transmembrane</keyword>
<organism evidence="11 12">
    <name type="scientific">Thermocatellispora tengchongensis</name>
    <dbReference type="NCBI Taxonomy" id="1073253"/>
    <lineage>
        <taxon>Bacteria</taxon>
        <taxon>Bacillati</taxon>
        <taxon>Actinomycetota</taxon>
        <taxon>Actinomycetes</taxon>
        <taxon>Streptosporangiales</taxon>
        <taxon>Streptosporangiaceae</taxon>
        <taxon>Thermocatellispora</taxon>
    </lineage>
</organism>
<dbReference type="GO" id="GO:0004674">
    <property type="term" value="F:protein serine/threonine kinase activity"/>
    <property type="evidence" value="ECO:0007669"/>
    <property type="project" value="UniProtKB-KW"/>
</dbReference>
<feature type="region of interest" description="Disordered" evidence="8">
    <location>
        <begin position="262"/>
        <end position="294"/>
    </location>
</feature>
<keyword evidence="9" id="KW-0472">Membrane</keyword>
<evidence type="ECO:0000256" key="1">
    <source>
        <dbReference type="ARBA" id="ARBA00012513"/>
    </source>
</evidence>
<evidence type="ECO:0000256" key="5">
    <source>
        <dbReference type="ARBA" id="ARBA00022777"/>
    </source>
</evidence>
<feature type="compositionally biased region" description="Low complexity" evidence="8">
    <location>
        <begin position="330"/>
        <end position="349"/>
    </location>
</feature>
<dbReference type="SUPFAM" id="SSF56112">
    <property type="entry name" value="Protein kinase-like (PK-like)"/>
    <property type="match status" value="1"/>
</dbReference>
<evidence type="ECO:0000313" key="12">
    <source>
        <dbReference type="Proteomes" id="UP000578449"/>
    </source>
</evidence>
<dbReference type="Gene3D" id="1.10.510.10">
    <property type="entry name" value="Transferase(Phosphotransferase) domain 1"/>
    <property type="match status" value="1"/>
</dbReference>
<evidence type="ECO:0000256" key="3">
    <source>
        <dbReference type="ARBA" id="ARBA00022679"/>
    </source>
</evidence>
<proteinExistence type="predicted"/>
<dbReference type="PANTHER" id="PTHR43289:SF6">
    <property type="entry name" value="SERINE_THREONINE-PROTEIN KINASE NEKL-3"/>
    <property type="match status" value="1"/>
</dbReference>
<dbReference type="InterPro" id="IPR000719">
    <property type="entry name" value="Prot_kinase_dom"/>
</dbReference>
<dbReference type="PROSITE" id="PS00108">
    <property type="entry name" value="PROTEIN_KINASE_ST"/>
    <property type="match status" value="1"/>
</dbReference>
<dbReference type="GO" id="GO:0005524">
    <property type="term" value="F:ATP binding"/>
    <property type="evidence" value="ECO:0007669"/>
    <property type="project" value="UniProtKB-UniRule"/>
</dbReference>
<evidence type="ECO:0000256" key="9">
    <source>
        <dbReference type="SAM" id="Phobius"/>
    </source>
</evidence>
<dbReference type="Pfam" id="PF00069">
    <property type="entry name" value="Pkinase"/>
    <property type="match status" value="1"/>
</dbReference>
<dbReference type="InterPro" id="IPR008271">
    <property type="entry name" value="Ser/Thr_kinase_AS"/>
</dbReference>
<dbReference type="CDD" id="cd14014">
    <property type="entry name" value="STKc_PknB_like"/>
    <property type="match status" value="1"/>
</dbReference>
<dbReference type="EMBL" id="JACHGN010000010">
    <property type="protein sequence ID" value="MBB5135125.1"/>
    <property type="molecule type" value="Genomic_DNA"/>
</dbReference>
<protein>
    <recommendedName>
        <fullName evidence="1">non-specific serine/threonine protein kinase</fullName>
        <ecNumber evidence="1">2.7.11.1</ecNumber>
    </recommendedName>
</protein>
<dbReference type="InterPro" id="IPR017441">
    <property type="entry name" value="Protein_kinase_ATP_BS"/>
</dbReference>
<evidence type="ECO:0000256" key="6">
    <source>
        <dbReference type="ARBA" id="ARBA00022840"/>
    </source>
</evidence>
<keyword evidence="4 7" id="KW-0547">Nucleotide-binding</keyword>
<dbReference type="InterPro" id="IPR011009">
    <property type="entry name" value="Kinase-like_dom_sf"/>
</dbReference>
<feature type="region of interest" description="Disordered" evidence="8">
    <location>
        <begin position="330"/>
        <end position="363"/>
    </location>
</feature>
<accession>A0A840PGG2</accession>
<evidence type="ECO:0000256" key="4">
    <source>
        <dbReference type="ARBA" id="ARBA00022741"/>
    </source>
</evidence>
<dbReference type="Gene3D" id="3.40.1000.10">
    <property type="entry name" value="Mog1/PsbP, alpha/beta/alpha sandwich"/>
    <property type="match status" value="1"/>
</dbReference>
<dbReference type="AlphaFoldDB" id="A0A840PGG2"/>
<gene>
    <name evidence="11" type="ORF">HNP84_004861</name>
</gene>
<name>A0A840PGG2_9ACTN</name>
<keyword evidence="5" id="KW-0418">Kinase</keyword>
<dbReference type="Proteomes" id="UP000578449">
    <property type="component" value="Unassembled WGS sequence"/>
</dbReference>
<feature type="binding site" evidence="7">
    <location>
        <position position="35"/>
    </location>
    <ligand>
        <name>ATP</name>
        <dbReference type="ChEBI" id="CHEBI:30616"/>
    </ligand>
</feature>
<dbReference type="SMART" id="SM00220">
    <property type="entry name" value="S_TKc"/>
    <property type="match status" value="1"/>
</dbReference>
<keyword evidence="12" id="KW-1185">Reference proteome</keyword>
<comment type="caution">
    <text evidence="11">The sequence shown here is derived from an EMBL/GenBank/DDBJ whole genome shotgun (WGS) entry which is preliminary data.</text>
</comment>
<evidence type="ECO:0000259" key="10">
    <source>
        <dbReference type="PROSITE" id="PS50011"/>
    </source>
</evidence>
<reference evidence="11 12" key="1">
    <citation type="submission" date="2020-08" db="EMBL/GenBank/DDBJ databases">
        <title>Genomic Encyclopedia of Type Strains, Phase IV (KMG-IV): sequencing the most valuable type-strain genomes for metagenomic binning, comparative biology and taxonomic classification.</title>
        <authorList>
            <person name="Goeker M."/>
        </authorList>
    </citation>
    <scope>NUCLEOTIDE SEQUENCE [LARGE SCALE GENOMIC DNA]</scope>
    <source>
        <strain evidence="11 12">DSM 45615</strain>
    </source>
</reference>
<keyword evidence="3" id="KW-0808">Transferase</keyword>
<feature type="domain" description="Protein kinase" evidence="10">
    <location>
        <begin position="6"/>
        <end position="260"/>
    </location>
</feature>
<evidence type="ECO:0000256" key="2">
    <source>
        <dbReference type="ARBA" id="ARBA00022527"/>
    </source>
</evidence>
<evidence type="ECO:0000256" key="8">
    <source>
        <dbReference type="SAM" id="MobiDB-lite"/>
    </source>
</evidence>
<keyword evidence="9" id="KW-1133">Transmembrane helix</keyword>
<feature type="transmembrane region" description="Helical" evidence="9">
    <location>
        <begin position="299"/>
        <end position="319"/>
    </location>
</feature>
<dbReference type="PANTHER" id="PTHR43289">
    <property type="entry name" value="MITOGEN-ACTIVATED PROTEIN KINASE KINASE KINASE 20-RELATED"/>
    <property type="match status" value="1"/>
</dbReference>
<dbReference type="EC" id="2.7.11.1" evidence="1"/>
<keyword evidence="2" id="KW-0723">Serine/threonine-protein kinase</keyword>
<dbReference type="PROSITE" id="PS00107">
    <property type="entry name" value="PROTEIN_KINASE_ATP"/>
    <property type="match status" value="1"/>
</dbReference>
<dbReference type="RefSeq" id="WP_185052087.1">
    <property type="nucleotide sequence ID" value="NZ_BAABIX010000068.1"/>
</dbReference>
<evidence type="ECO:0000313" key="11">
    <source>
        <dbReference type="EMBL" id="MBB5135125.1"/>
    </source>
</evidence>
<sequence length="520" mass="55785">MIARRYRLLRKLGQGGMGVVWEGHDTLLDRAIAVKEVLLPPNLPPVEHERLLLRTTREARTAAKLNHPGIVAIYDVAEQDGRPWIVMELVDAQPLDEMVRTRGATPVRQVADIGLQVLSALRAAHEAGILHRDVKPANILVADDGRAVLTDFGIATLEGDTSLTQTGMVAGSPSFLAPERARGQASGPAADLWSLGATIYAAVIGRSPFERADTMATLSALLTEEPDLSRVPPALHPIIKGLLQRDPAQRLTAEQAEEILTGLAAPAQGKGGRRRDRGAPATGQAAQGGDGAGGRRRTLVIASAAVVVAVAAAVGWVTLVPDAPGSRSADAAAAAAATTSPPATPQSRPEVTPTPTPTPTPTAVRRAAAIRTYTSPAGWSIRYPRLWKGSRQEAYTEWLRRDGNAHLGVEEVPGRGGDPAQVLRDAEENLKPYAQSIRTIRTGEVRVPGATAVEWEFTWVAGDLGRSEWASAGQTYHEVQRVIVVGENTYILEWTTLESDWKRQRRLLNQVFRSFTPGGV</sequence>
<evidence type="ECO:0000256" key="7">
    <source>
        <dbReference type="PROSITE-ProRule" id="PRU10141"/>
    </source>
</evidence>